<dbReference type="AlphaFoldDB" id="A0A814R4L4"/>
<name>A0A814R4L4_ADIRI</name>
<reference evidence="1" key="1">
    <citation type="submission" date="2021-02" db="EMBL/GenBank/DDBJ databases">
        <authorList>
            <person name="Nowell W R."/>
        </authorList>
    </citation>
    <scope>NUCLEOTIDE SEQUENCE</scope>
</reference>
<sequence>MGSEYRIVRPGMLKQQKQASKREAIEIKINNGEATEDDEGRLVYVCDVLIHLWPRSIQAVVDILHANFQNP</sequence>
<organism evidence="1 2">
    <name type="scientific">Adineta ricciae</name>
    <name type="common">Rotifer</name>
    <dbReference type="NCBI Taxonomy" id="249248"/>
    <lineage>
        <taxon>Eukaryota</taxon>
        <taxon>Metazoa</taxon>
        <taxon>Spiralia</taxon>
        <taxon>Gnathifera</taxon>
        <taxon>Rotifera</taxon>
        <taxon>Eurotatoria</taxon>
        <taxon>Bdelloidea</taxon>
        <taxon>Adinetida</taxon>
        <taxon>Adinetidae</taxon>
        <taxon>Adineta</taxon>
    </lineage>
</organism>
<dbReference type="EMBL" id="CAJNOJ010000108">
    <property type="protein sequence ID" value="CAF1128530.1"/>
    <property type="molecule type" value="Genomic_DNA"/>
</dbReference>
<protein>
    <submittedName>
        <fullName evidence="1">Uncharacterized protein</fullName>
    </submittedName>
</protein>
<gene>
    <name evidence="1" type="ORF">EDS130_LOCUS21447</name>
</gene>
<comment type="caution">
    <text evidence="1">The sequence shown here is derived from an EMBL/GenBank/DDBJ whole genome shotgun (WGS) entry which is preliminary data.</text>
</comment>
<evidence type="ECO:0000313" key="1">
    <source>
        <dbReference type="EMBL" id="CAF1128530.1"/>
    </source>
</evidence>
<proteinExistence type="predicted"/>
<accession>A0A814R4L4</accession>
<evidence type="ECO:0000313" key="2">
    <source>
        <dbReference type="Proteomes" id="UP000663852"/>
    </source>
</evidence>
<dbReference type="Proteomes" id="UP000663852">
    <property type="component" value="Unassembled WGS sequence"/>
</dbReference>